<name>A0A2P8GQI3_9BACL</name>
<dbReference type="InterPro" id="IPR011338">
    <property type="entry name" value="BamHI/BglII/BstY"/>
</dbReference>
<dbReference type="Proteomes" id="UP000242682">
    <property type="component" value="Unassembled WGS sequence"/>
</dbReference>
<organism evidence="1 2">
    <name type="scientific">Planomicrobium soli</name>
    <dbReference type="NCBI Taxonomy" id="1176648"/>
    <lineage>
        <taxon>Bacteria</taxon>
        <taxon>Bacillati</taxon>
        <taxon>Bacillota</taxon>
        <taxon>Bacilli</taxon>
        <taxon>Bacillales</taxon>
        <taxon>Caryophanaceae</taxon>
        <taxon>Planomicrobium</taxon>
    </lineage>
</organism>
<sequence>MEFDVHSHRHGLTIMKNDTACTSLWNEIEEIIKSITEEDIIKIHTLSYQHRNKSISSALNVLFKERFILKGWASESYIFNDSKYINRAWRLDFAKENVSLEVGFNHSGTIAWNLMKPVIASELNHVQKAIQTKIGIIISATQELKMAGGFDSAIGTYEQYIDHLNPLRVQLTTPLVIIGLRKPKDFFIKLYRIKDKTLGKVHIKPSKLKLKLHLKNGYHLKK</sequence>
<reference evidence="1 2" key="1">
    <citation type="submission" date="2018-03" db="EMBL/GenBank/DDBJ databases">
        <title>Genomic Encyclopedia of Type Strains, Phase III (KMG-III): the genomes of soil and plant-associated and newly described type strains.</title>
        <authorList>
            <person name="Whitman W."/>
        </authorList>
    </citation>
    <scope>NUCLEOTIDE SEQUENCE [LARGE SCALE GENOMIC DNA]</scope>
    <source>
        <strain evidence="1 2">CGMCC 1.12259</strain>
    </source>
</reference>
<dbReference type="InterPro" id="IPR011335">
    <property type="entry name" value="Restrct_endonuc-II-like"/>
</dbReference>
<dbReference type="Pfam" id="PF09195">
    <property type="entry name" value="Endonuc-BglII"/>
    <property type="match status" value="1"/>
</dbReference>
<keyword evidence="1" id="KW-0378">Hydrolase</keyword>
<dbReference type="GO" id="GO:0003677">
    <property type="term" value="F:DNA binding"/>
    <property type="evidence" value="ECO:0007669"/>
    <property type="project" value="InterPro"/>
</dbReference>
<protein>
    <submittedName>
        <fullName evidence="1">Restriction endonuclease BglII</fullName>
    </submittedName>
</protein>
<gene>
    <name evidence="1" type="ORF">B0H99_10752</name>
</gene>
<keyword evidence="1" id="KW-0255">Endonuclease</keyword>
<keyword evidence="1" id="KW-0540">Nuclease</keyword>
<evidence type="ECO:0000313" key="1">
    <source>
        <dbReference type="EMBL" id="PSL36231.1"/>
    </source>
</evidence>
<dbReference type="AlphaFoldDB" id="A0A2P8GQI3"/>
<dbReference type="OrthoDB" id="5189544at2"/>
<comment type="caution">
    <text evidence="1">The sequence shown here is derived from an EMBL/GenBank/DDBJ whole genome shotgun (WGS) entry which is preliminary data.</text>
</comment>
<dbReference type="GO" id="GO:0000287">
    <property type="term" value="F:magnesium ion binding"/>
    <property type="evidence" value="ECO:0007669"/>
    <property type="project" value="InterPro"/>
</dbReference>
<proteinExistence type="predicted"/>
<dbReference type="GO" id="GO:0009307">
    <property type="term" value="P:DNA restriction-modification system"/>
    <property type="evidence" value="ECO:0007669"/>
    <property type="project" value="InterPro"/>
</dbReference>
<dbReference type="GO" id="GO:0009036">
    <property type="term" value="F:type II site-specific deoxyribonuclease activity"/>
    <property type="evidence" value="ECO:0007669"/>
    <property type="project" value="InterPro"/>
</dbReference>
<dbReference type="RefSeq" id="WP_106533606.1">
    <property type="nucleotide sequence ID" value="NZ_PYAT01000007.1"/>
</dbReference>
<keyword evidence="2" id="KW-1185">Reference proteome</keyword>
<dbReference type="EMBL" id="PYAT01000007">
    <property type="protein sequence ID" value="PSL36231.1"/>
    <property type="molecule type" value="Genomic_DNA"/>
</dbReference>
<dbReference type="Gene3D" id="3.40.91.20">
    <property type="match status" value="1"/>
</dbReference>
<dbReference type="InterPro" id="IPR015278">
    <property type="entry name" value="BglII-like"/>
</dbReference>
<dbReference type="SUPFAM" id="SSF52980">
    <property type="entry name" value="Restriction endonuclease-like"/>
    <property type="match status" value="1"/>
</dbReference>
<evidence type="ECO:0000313" key="2">
    <source>
        <dbReference type="Proteomes" id="UP000242682"/>
    </source>
</evidence>
<accession>A0A2P8GQI3</accession>